<keyword evidence="3" id="KW-1185">Reference proteome</keyword>
<protein>
    <submittedName>
        <fullName evidence="2">Uncharacterized protein</fullName>
    </submittedName>
</protein>
<reference evidence="2 3" key="1">
    <citation type="journal article" date="2016" name="J. Microbiol.">
        <title>Dankookia rubra gen. nov., sp. nov., an alphaproteobacterium isolated from sediment of a shallow stream.</title>
        <authorList>
            <person name="Kim W.H."/>
            <person name="Kim D.H."/>
            <person name="Kang K."/>
            <person name="Ahn T.Y."/>
        </authorList>
    </citation>
    <scope>NUCLEOTIDE SEQUENCE [LARGE SCALE GENOMIC DNA]</scope>
    <source>
        <strain evidence="2 3">JCM30602</strain>
    </source>
</reference>
<gene>
    <name evidence="2" type="ORF">E2C06_11215</name>
</gene>
<keyword evidence="1" id="KW-0812">Transmembrane</keyword>
<evidence type="ECO:0000313" key="3">
    <source>
        <dbReference type="Proteomes" id="UP000295096"/>
    </source>
</evidence>
<name>A0A4R5QGK2_9PROT</name>
<sequence length="73" mass="7661">MYNAIIGHITGNLWLWTGIGLGISALAILISISLGKGYYLAEIITLGAMFGATTMILASQKGMVHAAPPEDEV</sequence>
<dbReference type="EMBL" id="SMSJ01000011">
    <property type="protein sequence ID" value="TDH62434.1"/>
    <property type="molecule type" value="Genomic_DNA"/>
</dbReference>
<feature type="transmembrane region" description="Helical" evidence="1">
    <location>
        <begin position="38"/>
        <end position="58"/>
    </location>
</feature>
<keyword evidence="1" id="KW-0472">Membrane</keyword>
<keyword evidence="1" id="KW-1133">Transmembrane helix</keyword>
<dbReference type="Proteomes" id="UP000295096">
    <property type="component" value="Unassembled WGS sequence"/>
</dbReference>
<organism evidence="2 3">
    <name type="scientific">Dankookia rubra</name>
    <dbReference type="NCBI Taxonomy" id="1442381"/>
    <lineage>
        <taxon>Bacteria</taxon>
        <taxon>Pseudomonadati</taxon>
        <taxon>Pseudomonadota</taxon>
        <taxon>Alphaproteobacteria</taxon>
        <taxon>Acetobacterales</taxon>
        <taxon>Roseomonadaceae</taxon>
        <taxon>Dankookia</taxon>
    </lineage>
</organism>
<accession>A0A4R5QGK2</accession>
<dbReference type="RefSeq" id="WP_133288697.1">
    <property type="nucleotide sequence ID" value="NZ_SMSJ01000011.1"/>
</dbReference>
<dbReference type="AlphaFoldDB" id="A0A4R5QGK2"/>
<proteinExistence type="predicted"/>
<dbReference type="OrthoDB" id="7282973at2"/>
<comment type="caution">
    <text evidence="2">The sequence shown here is derived from an EMBL/GenBank/DDBJ whole genome shotgun (WGS) entry which is preliminary data.</text>
</comment>
<evidence type="ECO:0000313" key="2">
    <source>
        <dbReference type="EMBL" id="TDH62434.1"/>
    </source>
</evidence>
<evidence type="ECO:0000256" key="1">
    <source>
        <dbReference type="SAM" id="Phobius"/>
    </source>
</evidence>
<feature type="transmembrane region" description="Helical" evidence="1">
    <location>
        <begin position="12"/>
        <end position="32"/>
    </location>
</feature>